<evidence type="ECO:0000313" key="2">
    <source>
        <dbReference type="EMBL" id="UJG41384.1"/>
    </source>
</evidence>
<reference evidence="2" key="1">
    <citation type="journal article" date="2022" name="Nat. Microbiol.">
        <title>Unique mobile elements and scalable gene flow at the prokaryote-eukaryote boundary revealed by circularized Asgard archaea genomes.</title>
        <authorList>
            <person name="Wu F."/>
            <person name="Speth D.R."/>
            <person name="Philosof A."/>
            <person name="Cremiere A."/>
            <person name="Narayanan A."/>
            <person name="Barco R.A."/>
            <person name="Connon S.A."/>
            <person name="Amend J.P."/>
            <person name="Antoshechkin I.A."/>
            <person name="Orphan V.J."/>
        </authorList>
    </citation>
    <scope>NUCLEOTIDE SEQUENCE</scope>
    <source>
        <strain evidence="2">PM71</strain>
    </source>
</reference>
<proteinExistence type="predicted"/>
<dbReference type="Gene3D" id="3.40.50.300">
    <property type="entry name" value="P-loop containing nucleotide triphosphate hydrolases"/>
    <property type="match status" value="1"/>
</dbReference>
<dbReference type="PANTHER" id="PTHR43581">
    <property type="entry name" value="ATP/GTP PHOSPHATASE"/>
    <property type="match status" value="1"/>
</dbReference>
<dbReference type="InterPro" id="IPR027417">
    <property type="entry name" value="P-loop_NTPase"/>
</dbReference>
<accession>A0A9Y1FM09</accession>
<name>A0A9Y1FM09_9ARCH</name>
<dbReference type="InterPro" id="IPR051396">
    <property type="entry name" value="Bact_Antivir_Def_Nuclease"/>
</dbReference>
<gene>
    <name evidence="2" type="ORF">K9W45_02715</name>
</gene>
<dbReference type="PANTHER" id="PTHR43581:SF4">
    <property type="entry name" value="ATP_GTP PHOSPHATASE"/>
    <property type="match status" value="1"/>
</dbReference>
<feature type="domain" description="ATPase AAA-type core" evidence="1">
    <location>
        <begin position="23"/>
        <end position="303"/>
    </location>
</feature>
<protein>
    <submittedName>
        <fullName evidence="2">AAA family ATPase</fullName>
    </submittedName>
</protein>
<dbReference type="Pfam" id="PF13304">
    <property type="entry name" value="AAA_21"/>
    <property type="match status" value="1"/>
</dbReference>
<dbReference type="Proteomes" id="UP001201020">
    <property type="component" value="Chromosome"/>
</dbReference>
<sequence>MIRELNVENFKSIENLYLKCSKINIFIGEPNVGKSNIIESLGLFSSILFHENSSNRNEAINKEFIRYNNFIDLFHNSNLRKKIKVSTDKYQIEIRAEENNFYISVYRIQLSSEEKDKNFSKRIIRSENILQVEAIANSPGIYSWNFKTNFNDFKKEKNFPKIMYYKNMETEKFVSLNFDFLNPPSGNNLLTILQTNTDLYKKINEILFSFNLKLMLREVEKTIELVRDIEGKLIAIPFKLVAESFHQLFLLLSAMNTCKDSIICLEEPETHLFPKYTKLIAELIAKNKNNNQYFISTHNPYFLISLIEKAKKEDLSIFAVSFQNNHTKVSKIQENEIRELLEGEDPFFNINKYFE</sequence>
<dbReference type="InterPro" id="IPR003959">
    <property type="entry name" value="ATPase_AAA_core"/>
</dbReference>
<evidence type="ECO:0000259" key="1">
    <source>
        <dbReference type="Pfam" id="PF13304"/>
    </source>
</evidence>
<dbReference type="GO" id="GO:0005524">
    <property type="term" value="F:ATP binding"/>
    <property type="evidence" value="ECO:0007669"/>
    <property type="project" value="InterPro"/>
</dbReference>
<dbReference type="GO" id="GO:0016887">
    <property type="term" value="F:ATP hydrolysis activity"/>
    <property type="evidence" value="ECO:0007669"/>
    <property type="project" value="InterPro"/>
</dbReference>
<dbReference type="SUPFAM" id="SSF52540">
    <property type="entry name" value="P-loop containing nucleoside triphosphate hydrolases"/>
    <property type="match status" value="1"/>
</dbReference>
<dbReference type="EMBL" id="CP084166">
    <property type="protein sequence ID" value="UJG41384.1"/>
    <property type="molecule type" value="Genomic_DNA"/>
</dbReference>
<dbReference type="AlphaFoldDB" id="A0A9Y1FM09"/>
<organism evidence="2">
    <name type="scientific">Candidatus Heimdallarchaeum aukensis</name>
    <dbReference type="NCBI Taxonomy" id="2876573"/>
    <lineage>
        <taxon>Archaea</taxon>
        <taxon>Promethearchaeati</taxon>
        <taxon>Candidatus Heimdallarchaeota</taxon>
        <taxon>Candidatus Heimdallarchaeia (ex Rinke et al. 2021) (nom. nud.)</taxon>
        <taxon>Candidatus Heimdallarchaeales</taxon>
        <taxon>Candidatus Heimdallarchaeaceae</taxon>
        <taxon>Candidatus Heimdallarchaeum</taxon>
    </lineage>
</organism>